<dbReference type="OrthoDB" id="4513447at2759"/>
<keyword evidence="2" id="KW-1185">Reference proteome</keyword>
<sequence length="531" mass="58883">MDTIRKIFAAKPKADPFAVLNYDCASIVLEHLGLWDLGNAQHVSSAWNELVQDWIASEGLHQHFPEAWSKEAAKPGWNRRGRTPQQRQEIVRLFNKLAIKKVADEAWKAGQPAWVTECIGDGQDTYAHGGPTAAGDYLAWADGESVFWKRAGYRLDENGIRAPYPAGKVDVKLDPKSSVEPFLRLHARGFLYLSHYTDEDTDHPRLWIRMFELETEKELWCKRLKPHSQPWFNNTFGLVAMGWDRMYCYSSSGKDLQVHDLRTCALLYKLRSFTPHHLAHGNGSARVWRLRGRDILVLVTAEINVRIIDAEDGRAIQTIRVAGEHRPRIVVSNRPGELAFAILGRASNALGQITDIPTSRPFQYNSATGKFVEGATQRLNFSALSIAGSHETVSYDPFRGIAAVVSPHKAAIRLIRFAPLGSPGADSPVVYATRPVSFKKGQAEILRRSIGQPYVSMASVDHGVGGLNFGGGIKFGASGNRLYVFCVGDFSGKCGPKKDPVCVLEFGPRGACDWPLQSGDEDSLHAPDRVD</sequence>
<evidence type="ECO:0000313" key="2">
    <source>
        <dbReference type="Proteomes" id="UP000256690"/>
    </source>
</evidence>
<reference evidence="1 2" key="1">
    <citation type="journal article" date="2018" name="IMA Fungus">
        <title>IMA Genome-F 9: Draft genome sequence of Annulohypoxylon stygium, Aspergillus mulundensis, Berkeleyomyces basicola (syn. Thielaviopsis basicola), Ceratocystis smalleyi, two Cercospora beticola strains, Coleophoma cylindrospora, Fusarium fracticaudum, Phialophora cf. hyalina, and Morchella septimelata.</title>
        <authorList>
            <person name="Wingfield B.D."/>
            <person name="Bills G.F."/>
            <person name="Dong Y."/>
            <person name="Huang W."/>
            <person name="Nel W.J."/>
            <person name="Swalarsk-Parry B.S."/>
            <person name="Vaghefi N."/>
            <person name="Wilken P.M."/>
            <person name="An Z."/>
            <person name="de Beer Z.W."/>
            <person name="De Vos L."/>
            <person name="Chen L."/>
            <person name="Duong T.A."/>
            <person name="Gao Y."/>
            <person name="Hammerbacher A."/>
            <person name="Kikkert J.R."/>
            <person name="Li Y."/>
            <person name="Li H."/>
            <person name="Li K."/>
            <person name="Li Q."/>
            <person name="Liu X."/>
            <person name="Ma X."/>
            <person name="Naidoo K."/>
            <person name="Pethybridge S.J."/>
            <person name="Sun J."/>
            <person name="Steenkamp E.T."/>
            <person name="van der Nest M.A."/>
            <person name="van Wyk S."/>
            <person name="Wingfield M.J."/>
            <person name="Xiong C."/>
            <person name="Yue Q."/>
            <person name="Zhang X."/>
        </authorList>
    </citation>
    <scope>NUCLEOTIDE SEQUENCE [LARGE SCALE GENOMIC DNA]</scope>
    <source>
        <strain evidence="1 2">DSM 5745</strain>
    </source>
</reference>
<organism evidence="1 2">
    <name type="scientific">Aspergillus mulundensis</name>
    <dbReference type="NCBI Taxonomy" id="1810919"/>
    <lineage>
        <taxon>Eukaryota</taxon>
        <taxon>Fungi</taxon>
        <taxon>Dikarya</taxon>
        <taxon>Ascomycota</taxon>
        <taxon>Pezizomycotina</taxon>
        <taxon>Eurotiomycetes</taxon>
        <taxon>Eurotiomycetidae</taxon>
        <taxon>Eurotiales</taxon>
        <taxon>Aspergillaceae</taxon>
        <taxon>Aspergillus</taxon>
        <taxon>Aspergillus subgen. Nidulantes</taxon>
    </lineage>
</organism>
<evidence type="ECO:0008006" key="3">
    <source>
        <dbReference type="Google" id="ProtNLM"/>
    </source>
</evidence>
<dbReference type="EMBL" id="PVWQ01000001">
    <property type="protein sequence ID" value="RDW92755.1"/>
    <property type="molecule type" value="Genomic_DNA"/>
</dbReference>
<gene>
    <name evidence="1" type="ORF">DSM5745_00077</name>
</gene>
<dbReference type="AlphaFoldDB" id="A0A3D8T2G4"/>
<dbReference type="Gene3D" id="2.130.10.10">
    <property type="entry name" value="YVTN repeat-like/Quinoprotein amine dehydrogenase"/>
    <property type="match status" value="1"/>
</dbReference>
<dbReference type="SUPFAM" id="SSF81383">
    <property type="entry name" value="F-box domain"/>
    <property type="match status" value="1"/>
</dbReference>
<dbReference type="InterPro" id="IPR036047">
    <property type="entry name" value="F-box-like_dom_sf"/>
</dbReference>
<dbReference type="Proteomes" id="UP000256690">
    <property type="component" value="Unassembled WGS sequence"/>
</dbReference>
<evidence type="ECO:0000313" key="1">
    <source>
        <dbReference type="EMBL" id="RDW92755.1"/>
    </source>
</evidence>
<name>A0A3D8T2G4_9EURO</name>
<dbReference type="RefSeq" id="XP_026607938.1">
    <property type="nucleotide sequence ID" value="XM_026742093.1"/>
</dbReference>
<proteinExistence type="predicted"/>
<protein>
    <recommendedName>
        <fullName evidence="3">F-box domain-containing protein</fullName>
    </recommendedName>
</protein>
<dbReference type="InterPro" id="IPR011047">
    <property type="entry name" value="Quinoprotein_ADH-like_sf"/>
</dbReference>
<accession>A0A3D8T2G4</accession>
<dbReference type="SUPFAM" id="SSF50998">
    <property type="entry name" value="Quinoprotein alcohol dehydrogenase-like"/>
    <property type="match status" value="1"/>
</dbReference>
<comment type="caution">
    <text evidence="1">The sequence shown here is derived from an EMBL/GenBank/DDBJ whole genome shotgun (WGS) entry which is preliminary data.</text>
</comment>
<dbReference type="GeneID" id="38110447"/>
<dbReference type="InterPro" id="IPR015943">
    <property type="entry name" value="WD40/YVTN_repeat-like_dom_sf"/>
</dbReference>